<dbReference type="Proteomes" id="UP000634136">
    <property type="component" value="Unassembled WGS sequence"/>
</dbReference>
<protein>
    <submittedName>
        <fullName evidence="2">Uncharacterized protein</fullName>
    </submittedName>
</protein>
<reference evidence="2" key="1">
    <citation type="submission" date="2020-09" db="EMBL/GenBank/DDBJ databases">
        <title>Genome-Enabled Discovery of Anthraquinone Biosynthesis in Senna tora.</title>
        <authorList>
            <person name="Kang S.-H."/>
            <person name="Pandey R.P."/>
            <person name="Lee C.-M."/>
            <person name="Sim J.-S."/>
            <person name="Jeong J.-T."/>
            <person name="Choi B.-S."/>
            <person name="Jung M."/>
            <person name="Ginzburg D."/>
            <person name="Zhao K."/>
            <person name="Won S.Y."/>
            <person name="Oh T.-J."/>
            <person name="Yu Y."/>
            <person name="Kim N.-H."/>
            <person name="Lee O.R."/>
            <person name="Lee T.-H."/>
            <person name="Bashyal P."/>
            <person name="Kim T.-S."/>
            <person name="Lee W.-H."/>
            <person name="Kawkins C."/>
            <person name="Kim C.-K."/>
            <person name="Kim J.S."/>
            <person name="Ahn B.O."/>
            <person name="Rhee S.Y."/>
            <person name="Sohng J.K."/>
        </authorList>
    </citation>
    <scope>NUCLEOTIDE SEQUENCE</scope>
    <source>
        <tissue evidence="2">Leaf</tissue>
    </source>
</reference>
<comment type="caution">
    <text evidence="2">The sequence shown here is derived from an EMBL/GenBank/DDBJ whole genome shotgun (WGS) entry which is preliminary data.</text>
</comment>
<evidence type="ECO:0000313" key="3">
    <source>
        <dbReference type="Proteomes" id="UP000634136"/>
    </source>
</evidence>
<dbReference type="EMBL" id="JAAIUW010000001">
    <property type="protein sequence ID" value="KAF7844452.1"/>
    <property type="molecule type" value="Genomic_DNA"/>
</dbReference>
<evidence type="ECO:0000313" key="2">
    <source>
        <dbReference type="EMBL" id="KAF7844452.1"/>
    </source>
</evidence>
<feature type="compositionally biased region" description="Basic and acidic residues" evidence="1">
    <location>
        <begin position="35"/>
        <end position="45"/>
    </location>
</feature>
<accession>A0A834XG34</accession>
<evidence type="ECO:0000256" key="1">
    <source>
        <dbReference type="SAM" id="MobiDB-lite"/>
    </source>
</evidence>
<feature type="compositionally biased region" description="Basic and acidic residues" evidence="1">
    <location>
        <begin position="81"/>
        <end position="91"/>
    </location>
</feature>
<dbReference type="AlphaFoldDB" id="A0A834XG34"/>
<feature type="region of interest" description="Disordered" evidence="1">
    <location>
        <begin position="1"/>
        <end position="46"/>
    </location>
</feature>
<feature type="compositionally biased region" description="Basic and acidic residues" evidence="1">
    <location>
        <begin position="1"/>
        <end position="19"/>
    </location>
</feature>
<keyword evidence="3" id="KW-1185">Reference proteome</keyword>
<sequence length="401" mass="45505">MKEEKEIKRIKERERGGPKERKRKTRERKKKERRRSGLKEEEGREGGNCWEKLPERVVRRREKLTRARVRRPLHLPPIESKVNKTREERSQSRGRRTVVPRQLSGGKRLLGQQLGAAAPGNHDSFGAGVTPGQTQRSRPVVPAATPRMGSFSLSLFNSLPLLQCFRYKYRAGIDIRTVIRTSDHPLRIKSMAVYNPSLVLCAFSIPGHPSIGIYRKDTEFYSKETLITLPSLPSTIADRFSSLTGVVNGVLCIDFASPSASEIYALSNITNSTYRMAPSIQPTSANDGSVGIIAWKTEPEFVKHYVLYVKRDSSTGSTNFRRVKCLTRVPEALKFLTYINGKFVFNDDENFRVDIIKGVCQKDMFIFPDDGLCSVVNIFVPSPQKFELKITFSWVHSSRIL</sequence>
<proteinExistence type="predicted"/>
<name>A0A834XG34_9FABA</name>
<feature type="compositionally biased region" description="Basic residues" evidence="1">
    <location>
        <begin position="20"/>
        <end position="34"/>
    </location>
</feature>
<feature type="region of interest" description="Disordered" evidence="1">
    <location>
        <begin position="71"/>
        <end position="102"/>
    </location>
</feature>
<organism evidence="2 3">
    <name type="scientific">Senna tora</name>
    <dbReference type="NCBI Taxonomy" id="362788"/>
    <lineage>
        <taxon>Eukaryota</taxon>
        <taxon>Viridiplantae</taxon>
        <taxon>Streptophyta</taxon>
        <taxon>Embryophyta</taxon>
        <taxon>Tracheophyta</taxon>
        <taxon>Spermatophyta</taxon>
        <taxon>Magnoliopsida</taxon>
        <taxon>eudicotyledons</taxon>
        <taxon>Gunneridae</taxon>
        <taxon>Pentapetalae</taxon>
        <taxon>rosids</taxon>
        <taxon>fabids</taxon>
        <taxon>Fabales</taxon>
        <taxon>Fabaceae</taxon>
        <taxon>Caesalpinioideae</taxon>
        <taxon>Cassia clade</taxon>
        <taxon>Senna</taxon>
    </lineage>
</organism>
<gene>
    <name evidence="2" type="ORF">G2W53_001357</name>
</gene>